<evidence type="ECO:0000313" key="2">
    <source>
        <dbReference type="Proteomes" id="UP000231328"/>
    </source>
</evidence>
<evidence type="ECO:0000313" key="1">
    <source>
        <dbReference type="EMBL" id="PJG37962.1"/>
    </source>
</evidence>
<comment type="caution">
    <text evidence="1">The sequence shown here is derived from an EMBL/GenBank/DDBJ whole genome shotgun (WGS) entry which is preliminary data.</text>
</comment>
<feature type="non-terminal residue" evidence="1">
    <location>
        <position position="47"/>
    </location>
</feature>
<sequence>MEQKINLVVCGKEIVFAPNQTAYNKFINEMSMDNKVAPAHNYLNGIV</sequence>
<organism evidence="1 2">
    <name type="scientific">Enterobacter hormaechei</name>
    <dbReference type="NCBI Taxonomy" id="158836"/>
    <lineage>
        <taxon>Bacteria</taxon>
        <taxon>Pseudomonadati</taxon>
        <taxon>Pseudomonadota</taxon>
        <taxon>Gammaproteobacteria</taxon>
        <taxon>Enterobacterales</taxon>
        <taxon>Enterobacteriaceae</taxon>
        <taxon>Enterobacter</taxon>
        <taxon>Enterobacter cloacae complex</taxon>
    </lineage>
</organism>
<dbReference type="AlphaFoldDB" id="A0AAP8GJ23"/>
<dbReference type="RefSeq" id="WP_218109603.1">
    <property type="nucleotide sequence ID" value="NZ_NMVR01000038.1"/>
</dbReference>
<gene>
    <name evidence="1" type="ORF">CGZ54_20005</name>
</gene>
<dbReference type="EMBL" id="NMVR01000038">
    <property type="protein sequence ID" value="PJG37962.1"/>
    <property type="molecule type" value="Genomic_DNA"/>
</dbReference>
<protein>
    <submittedName>
        <fullName evidence="1">Uncharacterized protein</fullName>
    </submittedName>
</protein>
<dbReference type="Proteomes" id="UP000231328">
    <property type="component" value="Unassembled WGS sequence"/>
</dbReference>
<name>A0AAP8GJ23_9ENTR</name>
<accession>A0AAP8GJ23</accession>
<reference evidence="1 2" key="1">
    <citation type="submission" date="2017-07" db="EMBL/GenBank/DDBJ databases">
        <title>Draft genome sequence of Enterobacter cloacae ST128, a clinical strain coproducing KPC-2 and NDM-1 carbapenemases.</title>
        <authorList>
            <person name="Li X."/>
        </authorList>
    </citation>
    <scope>NUCLEOTIDE SEQUENCE [LARGE SCALE GENOMIC DNA]</scope>
    <source>
        <strain evidence="1 2">HBY</strain>
    </source>
</reference>
<dbReference type="InterPro" id="IPR024406">
    <property type="entry name" value="TAC-10"/>
</dbReference>
<proteinExistence type="predicted"/>
<dbReference type="Pfam" id="PF10963">
    <property type="entry name" value="Phage_TAC_10"/>
    <property type="match status" value="1"/>
</dbReference>